<evidence type="ECO:0000313" key="1">
    <source>
        <dbReference type="EMBL" id="KAG6603957.1"/>
    </source>
</evidence>
<keyword evidence="2" id="KW-1185">Reference proteome</keyword>
<name>A0AAV6NX12_9ROSI</name>
<protein>
    <submittedName>
        <fullName evidence="1">Salicylate carboxymethyltransferase</fullName>
    </submittedName>
</protein>
<organism evidence="1 2">
    <name type="scientific">Cucurbita argyrosperma subsp. sororia</name>
    <dbReference type="NCBI Taxonomy" id="37648"/>
    <lineage>
        <taxon>Eukaryota</taxon>
        <taxon>Viridiplantae</taxon>
        <taxon>Streptophyta</taxon>
        <taxon>Embryophyta</taxon>
        <taxon>Tracheophyta</taxon>
        <taxon>Spermatophyta</taxon>
        <taxon>Magnoliopsida</taxon>
        <taxon>eudicotyledons</taxon>
        <taxon>Gunneridae</taxon>
        <taxon>Pentapetalae</taxon>
        <taxon>rosids</taxon>
        <taxon>fabids</taxon>
        <taxon>Cucurbitales</taxon>
        <taxon>Cucurbitaceae</taxon>
        <taxon>Cucurbiteae</taxon>
        <taxon>Cucurbita</taxon>
    </lineage>
</organism>
<reference evidence="1 2" key="1">
    <citation type="journal article" date="2021" name="Hortic Res">
        <title>The domestication of Cucurbita argyrosperma as revealed by the genome of its wild relative.</title>
        <authorList>
            <person name="Barrera-Redondo J."/>
            <person name="Sanchez-de la Vega G."/>
            <person name="Aguirre-Liguori J.A."/>
            <person name="Castellanos-Morales G."/>
            <person name="Gutierrez-Guerrero Y.T."/>
            <person name="Aguirre-Dugua X."/>
            <person name="Aguirre-Planter E."/>
            <person name="Tenaillon M.I."/>
            <person name="Lira-Saade R."/>
            <person name="Eguiarte L.E."/>
        </authorList>
    </citation>
    <scope>NUCLEOTIDE SEQUENCE [LARGE SCALE GENOMIC DNA]</scope>
    <source>
        <strain evidence="1">JBR-2021</strain>
    </source>
</reference>
<sequence>MLAMKGGVGEKSYANNSTFQQKVISMAWPITKEAITDLYCSTFPNSLAIADLGCSSGPNTLMLLSNLIGEVEKMRHQHNKKSLLEYQIFFNDLHTNDFNSLFKSLPSFHQNLKSHIGNHDFGPCFFTGVPGSFYGRLFPRSSLHFVFSSYSIHWLSQVPEGLECNKGNIFASHRSPNQALEAYQKQHQKDFSTFLKCRGEELVVGGRMVLISTGVIEEEKVNSFNLPVLTPSLSEVKGIVSSEGSFSIDRFEVSKISWNVFDDPQCNIESNIGVNKECNYAKCIRSVVVVESLFVPHFGEAIIDQLFNRYEEIMKDYTLKEEAGNINLTLSLTKLK</sequence>
<comment type="caution">
    <text evidence="1">The sequence shown here is derived from an EMBL/GenBank/DDBJ whole genome shotgun (WGS) entry which is preliminary data.</text>
</comment>
<dbReference type="AlphaFoldDB" id="A0AAV6NX12"/>
<evidence type="ECO:0000313" key="2">
    <source>
        <dbReference type="Proteomes" id="UP000685013"/>
    </source>
</evidence>
<dbReference type="GO" id="GO:0008168">
    <property type="term" value="F:methyltransferase activity"/>
    <property type="evidence" value="ECO:0007669"/>
    <property type="project" value="InterPro"/>
</dbReference>
<dbReference type="InterPro" id="IPR005299">
    <property type="entry name" value="MeTrfase_7"/>
</dbReference>
<dbReference type="Proteomes" id="UP000685013">
    <property type="component" value="Chromosome 3"/>
</dbReference>
<accession>A0AAV6NX12</accession>
<dbReference type="Pfam" id="PF03492">
    <property type="entry name" value="Methyltransf_7"/>
    <property type="match status" value="1"/>
</dbReference>
<gene>
    <name evidence="1" type="primary">SAMT</name>
    <name evidence="1" type="ORF">SDJN03_04566</name>
</gene>
<proteinExistence type="predicted"/>
<dbReference type="EMBL" id="JAGKQH010000003">
    <property type="protein sequence ID" value="KAG6603957.1"/>
    <property type="molecule type" value="Genomic_DNA"/>
</dbReference>
<dbReference type="PANTHER" id="PTHR31009">
    <property type="entry name" value="S-ADENOSYL-L-METHIONINE:CARBOXYL METHYLTRANSFERASE FAMILY PROTEIN"/>
    <property type="match status" value="1"/>
</dbReference>
<feature type="non-terminal residue" evidence="1">
    <location>
        <position position="1"/>
    </location>
</feature>